<dbReference type="OrthoDB" id="2590988at2"/>
<dbReference type="NCBIfam" id="TIGR03236">
    <property type="entry name" value="dnd_assoc_1"/>
    <property type="match status" value="1"/>
</dbReference>
<dbReference type="Proteomes" id="UP000441399">
    <property type="component" value="Unassembled WGS sequence"/>
</dbReference>
<reference evidence="1 2" key="1">
    <citation type="submission" date="2019-11" db="EMBL/GenBank/DDBJ databases">
        <authorList>
            <person name="Holert J."/>
        </authorList>
    </citation>
    <scope>NUCLEOTIDE SEQUENCE [LARGE SCALE GENOMIC DNA]</scope>
    <source>
        <strain evidence="1">SB11_3</strain>
    </source>
</reference>
<dbReference type="InterPro" id="IPR017645">
    <property type="entry name" value="Dnd_assoc_1"/>
</dbReference>
<dbReference type="EMBL" id="CACSIO010000004">
    <property type="protein sequence ID" value="CAA0097919.1"/>
    <property type="molecule type" value="Genomic_DNA"/>
</dbReference>
<evidence type="ECO:0008006" key="3">
    <source>
        <dbReference type="Google" id="ProtNLM"/>
    </source>
</evidence>
<organism evidence="1 2">
    <name type="scientific">BD1-7 clade bacterium</name>
    <dbReference type="NCBI Taxonomy" id="2029982"/>
    <lineage>
        <taxon>Bacteria</taxon>
        <taxon>Pseudomonadati</taxon>
        <taxon>Pseudomonadota</taxon>
        <taxon>Gammaproteobacteria</taxon>
        <taxon>Cellvibrionales</taxon>
        <taxon>Spongiibacteraceae</taxon>
        <taxon>BD1-7 clade</taxon>
    </lineage>
</organism>
<protein>
    <recommendedName>
        <fullName evidence="3">DNA phosphorothioation-dependent restriction protein DptG</fullName>
    </recommendedName>
</protein>
<keyword evidence="2" id="KW-1185">Reference proteome</keyword>
<dbReference type="AlphaFoldDB" id="A0A5S9P3P4"/>
<sequence length="447" mass="51882">MSIISRLVALGAVEQDKIGDNNLSNYLPIRSKKNALNYDTVAGNVLGLLIGKELRNFNQVEFEESCLDELSSKLSDTEFLEHFKNIYFQNNALLKVSPEFLLLGRQGSESKASGHLSEIFRNFLAQQDHRCEIKSKANFIEKIFWEKMQRYLKPVEKRSSNVEPYLPYVADLFAKDIQFLSSKSEYLLSNLEGFLELYNIIYCSQLALNIKNFKFDVPQKRPLYFILDTEKASKERTHIQDDGYQHLLSSFNTVFPTLSMLEIINKAEKEGKVVPLWQYIQALESDVASSDDVTEAIRNFASNFQEKRKIQPRDEAELTPISQLSRLFQYALDQFEEKRYDADSTRHEIRNNYQKEFVKHIAKSFIQNRKRAGIVLVLNQDNLMLLTNIAIGDNRQLRFQELLQEFRQRGVYFDKQSEQALVAFYERAGNVDRMSDSGDAVYVRSTI</sequence>
<evidence type="ECO:0000313" key="2">
    <source>
        <dbReference type="Proteomes" id="UP000441399"/>
    </source>
</evidence>
<gene>
    <name evidence="1" type="ORF">OPDIPICF_04162</name>
</gene>
<name>A0A5S9P3P4_9GAMM</name>
<evidence type="ECO:0000313" key="1">
    <source>
        <dbReference type="EMBL" id="CAA0097919.1"/>
    </source>
</evidence>
<proteinExistence type="predicted"/>
<accession>A0A5S9P3P4</accession>